<dbReference type="PANTHER" id="PTHR38462">
    <property type="entry name" value="EXONUCLEASE-LIKE PROTEIN"/>
    <property type="match status" value="1"/>
</dbReference>
<evidence type="ECO:0000259" key="1">
    <source>
        <dbReference type="Pfam" id="PF13482"/>
    </source>
</evidence>
<proteinExistence type="predicted"/>
<protein>
    <recommendedName>
        <fullName evidence="1">YprB ribonuclease H-like domain-containing protein</fullName>
    </recommendedName>
</protein>
<gene>
    <name evidence="2" type="ORF">COMA2_40135</name>
</gene>
<dbReference type="OrthoDB" id="9790530at2"/>
<dbReference type="EMBL" id="CZPZ01000031">
    <property type="protein sequence ID" value="CUS37997.1"/>
    <property type="molecule type" value="Genomic_DNA"/>
</dbReference>
<organism evidence="2 3">
    <name type="scientific">Candidatus Nitrospira nitrificans</name>
    <dbReference type="NCBI Taxonomy" id="1742973"/>
    <lineage>
        <taxon>Bacteria</taxon>
        <taxon>Pseudomonadati</taxon>
        <taxon>Nitrospirota</taxon>
        <taxon>Nitrospiria</taxon>
        <taxon>Nitrospirales</taxon>
        <taxon>Nitrospiraceae</taxon>
        <taxon>Nitrospira</taxon>
    </lineage>
</organism>
<dbReference type="SUPFAM" id="SSF53098">
    <property type="entry name" value="Ribonuclease H-like"/>
    <property type="match status" value="1"/>
</dbReference>
<accession>A0A0S4LMR3</accession>
<dbReference type="Pfam" id="PF13482">
    <property type="entry name" value="RNase_H_2"/>
    <property type="match status" value="1"/>
</dbReference>
<evidence type="ECO:0000313" key="3">
    <source>
        <dbReference type="Proteomes" id="UP000198736"/>
    </source>
</evidence>
<keyword evidence="3" id="KW-1185">Reference proteome</keyword>
<dbReference type="AlphaFoldDB" id="A0A0S4LMR3"/>
<dbReference type="PANTHER" id="PTHR38462:SF1">
    <property type="entry name" value="YPRB RIBONUCLEASE H-LIKE DOMAIN-CONTAINING PROTEIN"/>
    <property type="match status" value="1"/>
</dbReference>
<evidence type="ECO:0000313" key="2">
    <source>
        <dbReference type="EMBL" id="CUS37997.1"/>
    </source>
</evidence>
<dbReference type="InterPro" id="IPR038720">
    <property type="entry name" value="YprB_RNase_H-like_dom"/>
</dbReference>
<dbReference type="InterPro" id="IPR012337">
    <property type="entry name" value="RNaseH-like_sf"/>
</dbReference>
<feature type="domain" description="YprB ribonuclease H-like" evidence="1">
    <location>
        <begin position="107"/>
        <end position="258"/>
    </location>
</feature>
<sequence>MLRTVACLLYEIKATIREMLTSSFIFLPGIGPVTERRWWQEGLLDWQSFLDRPSVAGLSQQRKNWYDEELREAQSLVAREQLHMFGSRLPRREHWRLYNTYRSRTGYLDIETTGASPESGAVTVVGLHRGGTTTSLVRGENLTTERLQAELDQCDLLVTFFGSVFDVPYLCAEFPNLRFPLFHVDLCFVARRLSLRGGLKRIEQEMGIDRDATISGLDGLDAVRLWFQWRRGDTIARETLLSYNRADTENLVHLADRFYEDMVSRFGPSLLSTTLQPTSSQ</sequence>
<reference evidence="3" key="1">
    <citation type="submission" date="2015-10" db="EMBL/GenBank/DDBJ databases">
        <authorList>
            <person name="Luecker S."/>
            <person name="Luecker S."/>
        </authorList>
    </citation>
    <scope>NUCLEOTIDE SEQUENCE [LARGE SCALE GENOMIC DNA]</scope>
</reference>
<name>A0A0S4LMR3_9BACT</name>
<dbReference type="STRING" id="1742973.COMA2_40135"/>
<dbReference type="Proteomes" id="UP000198736">
    <property type="component" value="Unassembled WGS sequence"/>
</dbReference>